<dbReference type="PANTHER" id="PTHR31713:SF42">
    <property type="entry name" value="PROTEIN SAR DEFICIENT 1"/>
    <property type="match status" value="1"/>
</dbReference>
<gene>
    <name evidence="2" type="ORF">GH714_033230</name>
</gene>
<evidence type="ECO:0000259" key="1">
    <source>
        <dbReference type="Pfam" id="PF20451"/>
    </source>
</evidence>
<sequence>MLDDEVWRLEKIGKDGAFHKKLAAEGINSVQELLKLFIVNQQKLRRGFIHNLIRQAYENWNSLQEVVGVSSEIALLTQGEVVEEYPNQHRAKTFYNQIGYSSDHRYIEMGDQYQASNLANPGYSNWQNAAPVSLGIRYSFSESSSDSELTPRSYINGN</sequence>
<dbReference type="GO" id="GO:0003700">
    <property type="term" value="F:DNA-binding transcription factor activity"/>
    <property type="evidence" value="ECO:0007669"/>
    <property type="project" value="TreeGrafter"/>
</dbReference>
<dbReference type="Pfam" id="PF20451">
    <property type="entry name" value="Calmod_bind_M"/>
    <property type="match status" value="1"/>
</dbReference>
<name>A0A6A6L7I0_HEVBR</name>
<keyword evidence="3" id="KW-1185">Reference proteome</keyword>
<dbReference type="PANTHER" id="PTHR31713">
    <property type="entry name" value="OS02G0177800 PROTEIN"/>
    <property type="match status" value="1"/>
</dbReference>
<dbReference type="InterPro" id="IPR046830">
    <property type="entry name" value="Calmod_bind_M"/>
</dbReference>
<dbReference type="GO" id="GO:0080142">
    <property type="term" value="P:regulation of salicylic acid biosynthetic process"/>
    <property type="evidence" value="ECO:0007669"/>
    <property type="project" value="TreeGrafter"/>
</dbReference>
<protein>
    <recommendedName>
        <fullName evidence="1">Calmodulin binding protein central domain-containing protein</fullName>
    </recommendedName>
</protein>
<dbReference type="GO" id="GO:0005516">
    <property type="term" value="F:calmodulin binding"/>
    <property type="evidence" value="ECO:0007669"/>
    <property type="project" value="InterPro"/>
</dbReference>
<dbReference type="Proteomes" id="UP000467840">
    <property type="component" value="Chromosome 7"/>
</dbReference>
<dbReference type="EMBL" id="JAAGAX010000013">
    <property type="protein sequence ID" value="KAF2295579.1"/>
    <property type="molecule type" value="Genomic_DNA"/>
</dbReference>
<organism evidence="2 3">
    <name type="scientific">Hevea brasiliensis</name>
    <name type="common">Para rubber tree</name>
    <name type="synonym">Siphonia brasiliensis</name>
    <dbReference type="NCBI Taxonomy" id="3981"/>
    <lineage>
        <taxon>Eukaryota</taxon>
        <taxon>Viridiplantae</taxon>
        <taxon>Streptophyta</taxon>
        <taxon>Embryophyta</taxon>
        <taxon>Tracheophyta</taxon>
        <taxon>Spermatophyta</taxon>
        <taxon>Magnoliopsida</taxon>
        <taxon>eudicotyledons</taxon>
        <taxon>Gunneridae</taxon>
        <taxon>Pentapetalae</taxon>
        <taxon>rosids</taxon>
        <taxon>fabids</taxon>
        <taxon>Malpighiales</taxon>
        <taxon>Euphorbiaceae</taxon>
        <taxon>Crotonoideae</taxon>
        <taxon>Micrandreae</taxon>
        <taxon>Hevea</taxon>
    </lineage>
</organism>
<dbReference type="InterPro" id="IPR012416">
    <property type="entry name" value="CBP60"/>
</dbReference>
<dbReference type="GO" id="GO:0043565">
    <property type="term" value="F:sequence-specific DNA binding"/>
    <property type="evidence" value="ECO:0007669"/>
    <property type="project" value="TreeGrafter"/>
</dbReference>
<evidence type="ECO:0000313" key="3">
    <source>
        <dbReference type="Proteomes" id="UP000467840"/>
    </source>
</evidence>
<comment type="caution">
    <text evidence="2">The sequence shown here is derived from an EMBL/GenBank/DDBJ whole genome shotgun (WGS) entry which is preliminary data.</text>
</comment>
<dbReference type="GO" id="GO:0005634">
    <property type="term" value="C:nucleus"/>
    <property type="evidence" value="ECO:0007669"/>
    <property type="project" value="TreeGrafter"/>
</dbReference>
<dbReference type="AlphaFoldDB" id="A0A6A6L7I0"/>
<feature type="domain" description="Calmodulin binding protein central" evidence="1">
    <location>
        <begin position="1"/>
        <end position="54"/>
    </location>
</feature>
<accession>A0A6A6L7I0</accession>
<proteinExistence type="predicted"/>
<evidence type="ECO:0000313" key="2">
    <source>
        <dbReference type="EMBL" id="KAF2295579.1"/>
    </source>
</evidence>
<reference evidence="2 3" key="1">
    <citation type="journal article" date="2020" name="Mol. Plant">
        <title>The Chromosome-Based Rubber Tree Genome Provides New Insights into Spurge Genome Evolution and Rubber Biosynthesis.</title>
        <authorList>
            <person name="Liu J."/>
            <person name="Shi C."/>
            <person name="Shi C.C."/>
            <person name="Li W."/>
            <person name="Zhang Q.J."/>
            <person name="Zhang Y."/>
            <person name="Li K."/>
            <person name="Lu H.F."/>
            <person name="Shi C."/>
            <person name="Zhu S.T."/>
            <person name="Xiao Z.Y."/>
            <person name="Nan H."/>
            <person name="Yue Y."/>
            <person name="Zhu X.G."/>
            <person name="Wu Y."/>
            <person name="Hong X.N."/>
            <person name="Fan G.Y."/>
            <person name="Tong Y."/>
            <person name="Zhang D."/>
            <person name="Mao C.L."/>
            <person name="Liu Y.L."/>
            <person name="Hao S.J."/>
            <person name="Liu W.Q."/>
            <person name="Lv M.Q."/>
            <person name="Zhang H.B."/>
            <person name="Liu Y."/>
            <person name="Hu-Tang G.R."/>
            <person name="Wang J.P."/>
            <person name="Wang J.H."/>
            <person name="Sun Y.H."/>
            <person name="Ni S.B."/>
            <person name="Chen W.B."/>
            <person name="Zhang X.C."/>
            <person name="Jiao Y.N."/>
            <person name="Eichler E.E."/>
            <person name="Li G.H."/>
            <person name="Liu X."/>
            <person name="Gao L.Z."/>
        </authorList>
    </citation>
    <scope>NUCLEOTIDE SEQUENCE [LARGE SCALE GENOMIC DNA]</scope>
    <source>
        <strain evidence="3">cv. GT1</strain>
        <tissue evidence="2">Leaf</tissue>
    </source>
</reference>